<comment type="caution">
    <text evidence="2">The sequence shown here is derived from an EMBL/GenBank/DDBJ whole genome shotgun (WGS) entry which is preliminary data.</text>
</comment>
<feature type="region of interest" description="Disordered" evidence="1">
    <location>
        <begin position="1"/>
        <end position="35"/>
    </location>
</feature>
<dbReference type="EMBL" id="BNJQ01000003">
    <property type="protein sequence ID" value="GHP02547.1"/>
    <property type="molecule type" value="Genomic_DNA"/>
</dbReference>
<dbReference type="InterPro" id="IPR029063">
    <property type="entry name" value="SAM-dependent_MTases_sf"/>
</dbReference>
<evidence type="ECO:0000313" key="2">
    <source>
        <dbReference type="EMBL" id="GHP02547.1"/>
    </source>
</evidence>
<organism evidence="2 3">
    <name type="scientific">Pycnococcus provasolii</name>
    <dbReference type="NCBI Taxonomy" id="41880"/>
    <lineage>
        <taxon>Eukaryota</taxon>
        <taxon>Viridiplantae</taxon>
        <taxon>Chlorophyta</taxon>
        <taxon>Pseudoscourfieldiophyceae</taxon>
        <taxon>Pseudoscourfieldiales</taxon>
        <taxon>Pycnococcaceae</taxon>
        <taxon>Pycnococcus</taxon>
    </lineage>
</organism>
<dbReference type="AlphaFoldDB" id="A0A830HBT2"/>
<protein>
    <recommendedName>
        <fullName evidence="4">DOT1 domain-containing protein</fullName>
    </recommendedName>
</protein>
<dbReference type="Proteomes" id="UP000660262">
    <property type="component" value="Unassembled WGS sequence"/>
</dbReference>
<evidence type="ECO:0008006" key="4">
    <source>
        <dbReference type="Google" id="ProtNLM"/>
    </source>
</evidence>
<dbReference type="SUPFAM" id="SSF53335">
    <property type="entry name" value="S-adenosyl-L-methionine-dependent methyltransferases"/>
    <property type="match status" value="1"/>
</dbReference>
<dbReference type="CDD" id="cd02440">
    <property type="entry name" value="AdoMet_MTases"/>
    <property type="match status" value="1"/>
</dbReference>
<gene>
    <name evidence="2" type="ORF">PPROV_000130300</name>
</gene>
<proteinExistence type="predicted"/>
<dbReference type="Gene3D" id="3.40.50.150">
    <property type="entry name" value="Vaccinia Virus protein VP39"/>
    <property type="match status" value="1"/>
</dbReference>
<evidence type="ECO:0000313" key="3">
    <source>
        <dbReference type="Proteomes" id="UP000660262"/>
    </source>
</evidence>
<evidence type="ECO:0000256" key="1">
    <source>
        <dbReference type="SAM" id="MobiDB-lite"/>
    </source>
</evidence>
<accession>A0A830HBT2</accession>
<reference evidence="2" key="1">
    <citation type="submission" date="2020-10" db="EMBL/GenBank/DDBJ databases">
        <title>Unveiling of a novel bifunctional photoreceptor, Dualchrome1, isolated from a cosmopolitan green alga.</title>
        <authorList>
            <person name="Suzuki S."/>
            <person name="Kawachi M."/>
        </authorList>
    </citation>
    <scope>NUCLEOTIDE SEQUENCE</scope>
    <source>
        <strain evidence="2">NIES 2893</strain>
    </source>
</reference>
<dbReference type="OrthoDB" id="496746at2759"/>
<name>A0A830HBT2_9CHLO</name>
<dbReference type="Pfam" id="PF01135">
    <property type="entry name" value="PCMT"/>
    <property type="match status" value="1"/>
</dbReference>
<keyword evidence="3" id="KW-1185">Reference proteome</keyword>
<sequence>MADADDDDDRGGQANIDDDNALPPYTPTPPSTSVQARLAAGGAPSRAAALSALDALYECLPLSKLKQLSHAAMDRLEAEGASGVLHLGYGEVADAALLKIIGVASTALDGVGRPLLAMLDVGSGAGRPCVLAALATPRMQRVVGVETVASLASLSVLVNDAYREHYRPHLACAPEASAEGPDVQFVHGDAIDGEQRDYSPFDLVVCNATLFPKELAQRVYDAAAATMSPGAVLAVLSHAPSGTSLAAFTTIAQLRLRMSWGHADVHVVQRTSR</sequence>